<sequence>MLKLFEYLKITATKLAKDKKKNAEKIEDFKAKMDIFLTKDRITAEQYQELCDILEKE</sequence>
<evidence type="ECO:0000313" key="1">
    <source>
        <dbReference type="EMBL" id="DAF54040.1"/>
    </source>
</evidence>
<accession>A0A8S5SSW9</accession>
<proteinExistence type="predicted"/>
<organism evidence="1">
    <name type="scientific">Myoviridae sp. ctfyA6</name>
    <dbReference type="NCBI Taxonomy" id="2827698"/>
    <lineage>
        <taxon>Viruses</taxon>
        <taxon>Duplodnaviria</taxon>
        <taxon>Heunggongvirae</taxon>
        <taxon>Uroviricota</taxon>
        <taxon>Caudoviricetes</taxon>
    </lineage>
</organism>
<name>A0A8S5SSW9_9CAUD</name>
<reference evidence="1" key="1">
    <citation type="journal article" date="2021" name="Proc. Natl. Acad. Sci. U.S.A.">
        <title>A Catalog of Tens of Thousands of Viruses from Human Metagenomes Reveals Hidden Associations with Chronic Diseases.</title>
        <authorList>
            <person name="Tisza M.J."/>
            <person name="Buck C.B."/>
        </authorList>
    </citation>
    <scope>NUCLEOTIDE SEQUENCE</scope>
    <source>
        <strain evidence="1">CtfyA6</strain>
    </source>
</reference>
<protein>
    <submittedName>
        <fullName evidence="1">Uncharacterized protein</fullName>
    </submittedName>
</protein>
<dbReference type="EMBL" id="BK032670">
    <property type="protein sequence ID" value="DAF54040.1"/>
    <property type="molecule type" value="Genomic_DNA"/>
</dbReference>